<accession>A0ABP1FRU9</accession>
<feature type="compositionally biased region" description="Basic and acidic residues" evidence="1">
    <location>
        <begin position="220"/>
        <end position="230"/>
    </location>
</feature>
<dbReference type="EMBL" id="CAXHTA020000007">
    <property type="protein sequence ID" value="CAL5222646.1"/>
    <property type="molecule type" value="Genomic_DNA"/>
</dbReference>
<comment type="caution">
    <text evidence="2">The sequence shown here is derived from an EMBL/GenBank/DDBJ whole genome shotgun (WGS) entry which is preliminary data.</text>
</comment>
<evidence type="ECO:0000313" key="2">
    <source>
        <dbReference type="EMBL" id="CAL5222646.1"/>
    </source>
</evidence>
<keyword evidence="3" id="KW-1185">Reference proteome</keyword>
<feature type="region of interest" description="Disordered" evidence="1">
    <location>
        <begin position="135"/>
        <end position="158"/>
    </location>
</feature>
<evidence type="ECO:0000313" key="3">
    <source>
        <dbReference type="Proteomes" id="UP001497392"/>
    </source>
</evidence>
<feature type="compositionally biased region" description="Low complexity" evidence="1">
    <location>
        <begin position="411"/>
        <end position="425"/>
    </location>
</feature>
<dbReference type="Proteomes" id="UP001497392">
    <property type="component" value="Unassembled WGS sequence"/>
</dbReference>
<name>A0ABP1FRU9_9CHLO</name>
<evidence type="ECO:0000256" key="1">
    <source>
        <dbReference type="SAM" id="MobiDB-lite"/>
    </source>
</evidence>
<proteinExistence type="predicted"/>
<feature type="region of interest" description="Disordered" evidence="1">
    <location>
        <begin position="176"/>
        <end position="238"/>
    </location>
</feature>
<protein>
    <submittedName>
        <fullName evidence="2">G5041 protein</fullName>
    </submittedName>
</protein>
<sequence length="800" mass="86578">MGYNDLDRAGAKHPTLEVKRVTLEDGLHASLILENGRICKLVSPSGEVAVLQWERDPAPPRPVAASSSQIDPPRVSPRGGPAGGPQDFDAARNFWASKSATGSQHQASGLEGLDASAAAPETDGAAAERILHNTHTEDASRQDGAVQQPPPHTRDESAVNFWPDVDDAAAVNGEVEQAADERVSSLARTEPVEVEAPAEQREEAHRAEHAKADASAGQQREADADAEHAEQTTPQTSQHILHEDHLADELPEEAGQHSLTEEHVHAELEVAGMTGEHAAKEPEEASQHGSEEDDRLEELMGAVPTINLRELRTQVASLPEILSRAERTAELCARGSAPGLPGLQGLSPHKLADGSIHSWVAQSRATAIMIQRDEREPRHHHSVCAAAAQPTHPHGDAERDMPRHEKEPGSRAEGSAAGSPESSQPDARRRLTAKRSLAEVRAAIGIIPISEPAATGDAPQPAQVEEETHGKDVLEAEAEANAEAEADAEPQALIQTAASLGTSVWGRLFLSRRVRPDSAGSRASVAMSAAPSPAKVHQLSMTERLFGAQRRPKGITLAEWPEKPCAEAMAAAQPPSELDAEEHAAAKAMEEPTTSAATSALTQQTEARQSTRKLRRYPSKATATRTGMAGRWRMEESEEALTGAQQVEDLLDLPLLQRLAQQRAQEIRILETDDTLEFIQIIPLNGKARIVRRTVFPKGGKMVESARADSREGKLRSQLNISPEGHCHMRSLQGEPYAAVFHRRIKMSSGGRRLKIEQKFQLLAPGVMPVKYHSIWHRIEDSDADDMAALCSRRDPLLEM</sequence>
<organism evidence="2 3">
    <name type="scientific">Coccomyxa viridis</name>
    <dbReference type="NCBI Taxonomy" id="1274662"/>
    <lineage>
        <taxon>Eukaryota</taxon>
        <taxon>Viridiplantae</taxon>
        <taxon>Chlorophyta</taxon>
        <taxon>core chlorophytes</taxon>
        <taxon>Trebouxiophyceae</taxon>
        <taxon>Trebouxiophyceae incertae sedis</taxon>
        <taxon>Coccomyxaceae</taxon>
        <taxon>Coccomyxa</taxon>
    </lineage>
</organism>
<feature type="compositionally biased region" description="Basic and acidic residues" evidence="1">
    <location>
        <begin position="198"/>
        <end position="212"/>
    </location>
</feature>
<feature type="region of interest" description="Disordered" evidence="1">
    <location>
        <begin position="274"/>
        <end position="295"/>
    </location>
</feature>
<gene>
    <name evidence="2" type="primary">g5041</name>
    <name evidence="2" type="ORF">VP750_LOCUS4305</name>
</gene>
<feature type="region of interest" description="Disordered" evidence="1">
    <location>
        <begin position="589"/>
        <end position="630"/>
    </location>
</feature>
<feature type="compositionally biased region" description="Low complexity" evidence="1">
    <location>
        <begin position="591"/>
        <end position="607"/>
    </location>
</feature>
<feature type="region of interest" description="Disordered" evidence="1">
    <location>
        <begin position="57"/>
        <end position="89"/>
    </location>
</feature>
<feature type="region of interest" description="Disordered" evidence="1">
    <location>
        <begin position="374"/>
        <end position="431"/>
    </location>
</feature>
<feature type="compositionally biased region" description="Basic and acidic residues" evidence="1">
    <location>
        <begin position="393"/>
        <end position="410"/>
    </location>
</feature>
<feature type="compositionally biased region" description="Basic and acidic residues" evidence="1">
    <location>
        <begin position="277"/>
        <end position="290"/>
    </location>
</feature>
<reference evidence="2 3" key="1">
    <citation type="submission" date="2024-06" db="EMBL/GenBank/DDBJ databases">
        <authorList>
            <person name="Kraege A."/>
            <person name="Thomma B."/>
        </authorList>
    </citation>
    <scope>NUCLEOTIDE SEQUENCE [LARGE SCALE GENOMIC DNA]</scope>
</reference>